<sequence>MKMKTTVLCMMLLLCLGQTLSAQDNVVDEVVWVVGDEAILKSEVEEARLNALYQERRFDGDPYCVIPEEIAVQKLFLHQAELDSIEVSESDVIRQVDMQTNQFIANIGSREKMEEYFNKTSSQIRETLRENVRDGLRVQQMQQKLVGEVKVTPAEVRRYFQNLPPDSIPYVPTQVEVQIITQQPRVPIEEVEAVKARLREFTDRINKGETSFSTLARMYSEDRATAINGGEMPFMGRGQLDPAFANVAFNLQSPDKISKIVESEYGFHIIQLLEKRGDRIRVRHILLKPHVPDSALTAGMARLDSIADDIRNEKFSFEDAATVLSDDKDTRNNHGLLPNPYTNTSRFEMQELPPEIAKVVDKMNVGEISEAFTMIPQNTGKEVCVIVKLKSRVNGHKATISEDYQRLKDIVLEKRRAEVLDKWIREKQKTTYVRIKDSWKHNCNFKYPGWVKE</sequence>
<dbReference type="Pfam" id="PF00639">
    <property type="entry name" value="Rotamase"/>
    <property type="match status" value="2"/>
</dbReference>
<dbReference type="AlphaFoldDB" id="A0A9D2CXH8"/>
<gene>
    <name evidence="5" type="ORF">H9819_10060</name>
</gene>
<dbReference type="InterPro" id="IPR027304">
    <property type="entry name" value="Trigger_fact/SurA_dom_sf"/>
</dbReference>
<evidence type="ECO:0000259" key="4">
    <source>
        <dbReference type="PROSITE" id="PS50198"/>
    </source>
</evidence>
<dbReference type="SUPFAM" id="SSF109998">
    <property type="entry name" value="Triger factor/SurA peptide-binding domain-like"/>
    <property type="match status" value="1"/>
</dbReference>
<dbReference type="InterPro" id="IPR046357">
    <property type="entry name" value="PPIase_dom_sf"/>
</dbReference>
<dbReference type="GO" id="GO:0003755">
    <property type="term" value="F:peptidyl-prolyl cis-trans isomerase activity"/>
    <property type="evidence" value="ECO:0007669"/>
    <property type="project" value="UniProtKB-KW"/>
</dbReference>
<reference evidence="5" key="2">
    <citation type="submission" date="2021-04" db="EMBL/GenBank/DDBJ databases">
        <authorList>
            <person name="Gilroy R."/>
        </authorList>
    </citation>
    <scope>NUCLEOTIDE SEQUENCE</scope>
    <source>
        <strain evidence="5">ChiHjej12B11-24981</strain>
    </source>
</reference>
<dbReference type="Gene3D" id="1.10.4030.10">
    <property type="entry name" value="Porin chaperone SurA, peptide-binding domain"/>
    <property type="match status" value="1"/>
</dbReference>
<dbReference type="PANTHER" id="PTHR47637:SF1">
    <property type="entry name" value="CHAPERONE SURA"/>
    <property type="match status" value="1"/>
</dbReference>
<dbReference type="EMBL" id="DXCK01000131">
    <property type="protein sequence ID" value="HIZ02571.1"/>
    <property type="molecule type" value="Genomic_DNA"/>
</dbReference>
<feature type="domain" description="PpiC" evidence="4">
    <location>
        <begin position="277"/>
        <end position="388"/>
    </location>
</feature>
<evidence type="ECO:0000256" key="1">
    <source>
        <dbReference type="ARBA" id="ARBA00022729"/>
    </source>
</evidence>
<name>A0A9D2CXH8_9BACE</name>
<feature type="chain" id="PRO_5038438906" evidence="3">
    <location>
        <begin position="23"/>
        <end position="453"/>
    </location>
</feature>
<evidence type="ECO:0000256" key="3">
    <source>
        <dbReference type="SAM" id="SignalP"/>
    </source>
</evidence>
<dbReference type="InterPro" id="IPR000297">
    <property type="entry name" value="PPIase_PpiC"/>
</dbReference>
<keyword evidence="1 3" id="KW-0732">Signal</keyword>
<keyword evidence="2" id="KW-0697">Rotamase</keyword>
<feature type="signal peptide" evidence="3">
    <location>
        <begin position="1"/>
        <end position="22"/>
    </location>
</feature>
<dbReference type="PROSITE" id="PS50198">
    <property type="entry name" value="PPIC_PPIASE_2"/>
    <property type="match status" value="2"/>
</dbReference>
<evidence type="ECO:0000313" key="6">
    <source>
        <dbReference type="Proteomes" id="UP000824023"/>
    </source>
</evidence>
<accession>A0A9D2CXH8</accession>
<dbReference type="Proteomes" id="UP000824023">
    <property type="component" value="Unassembled WGS sequence"/>
</dbReference>
<feature type="domain" description="PpiC" evidence="4">
    <location>
        <begin position="172"/>
        <end position="274"/>
    </location>
</feature>
<keyword evidence="2 5" id="KW-0413">Isomerase</keyword>
<protein>
    <submittedName>
        <fullName evidence="5">Peptidylprolyl isomerase</fullName>
        <ecNumber evidence="5">5.2.1.8</ecNumber>
    </submittedName>
</protein>
<evidence type="ECO:0000256" key="2">
    <source>
        <dbReference type="PROSITE-ProRule" id="PRU00278"/>
    </source>
</evidence>
<dbReference type="SUPFAM" id="SSF54534">
    <property type="entry name" value="FKBP-like"/>
    <property type="match status" value="2"/>
</dbReference>
<evidence type="ECO:0000313" key="5">
    <source>
        <dbReference type="EMBL" id="HIZ02571.1"/>
    </source>
</evidence>
<dbReference type="PANTHER" id="PTHR47637">
    <property type="entry name" value="CHAPERONE SURA"/>
    <property type="match status" value="1"/>
</dbReference>
<organism evidence="5 6">
    <name type="scientific">Candidatus Bacteroides merdipullorum</name>
    <dbReference type="NCBI Taxonomy" id="2838474"/>
    <lineage>
        <taxon>Bacteria</taxon>
        <taxon>Pseudomonadati</taxon>
        <taxon>Bacteroidota</taxon>
        <taxon>Bacteroidia</taxon>
        <taxon>Bacteroidales</taxon>
        <taxon>Bacteroidaceae</taxon>
        <taxon>Bacteroides</taxon>
    </lineage>
</organism>
<dbReference type="InterPro" id="IPR050280">
    <property type="entry name" value="OMP_Chaperone_SurA"/>
</dbReference>
<reference evidence="5" key="1">
    <citation type="journal article" date="2021" name="PeerJ">
        <title>Extensive microbial diversity within the chicken gut microbiome revealed by metagenomics and culture.</title>
        <authorList>
            <person name="Gilroy R."/>
            <person name="Ravi A."/>
            <person name="Getino M."/>
            <person name="Pursley I."/>
            <person name="Horton D.L."/>
            <person name="Alikhan N.F."/>
            <person name="Baker D."/>
            <person name="Gharbi K."/>
            <person name="Hall N."/>
            <person name="Watson M."/>
            <person name="Adriaenssens E.M."/>
            <person name="Foster-Nyarko E."/>
            <person name="Jarju S."/>
            <person name="Secka A."/>
            <person name="Antonio M."/>
            <person name="Oren A."/>
            <person name="Chaudhuri R.R."/>
            <person name="La Ragione R."/>
            <person name="Hildebrand F."/>
            <person name="Pallen M.J."/>
        </authorList>
    </citation>
    <scope>NUCLEOTIDE SEQUENCE</scope>
    <source>
        <strain evidence="5">ChiHjej12B11-24981</strain>
    </source>
</reference>
<proteinExistence type="predicted"/>
<dbReference type="Gene3D" id="3.10.50.40">
    <property type="match status" value="2"/>
</dbReference>
<comment type="caution">
    <text evidence="5">The sequence shown here is derived from an EMBL/GenBank/DDBJ whole genome shotgun (WGS) entry which is preliminary data.</text>
</comment>
<dbReference type="EC" id="5.2.1.8" evidence="5"/>